<sequence length="71" mass="8788">MAMYMSFPVAVFYFFNQPQYFEDWIVKMRRELYPPLDKMHTKEIDDCIKKLHERKEKELLKALEEEEKALK</sequence>
<evidence type="ECO:0000256" key="3">
    <source>
        <dbReference type="ARBA" id="ARBA00022692"/>
    </source>
</evidence>
<gene>
    <name evidence="9" type="ORF">C7M84_016360</name>
</gene>
<comment type="subcellular location">
    <subcellularLocation>
        <location evidence="1">Membrane</location>
        <topology evidence="1">Single-pass membrane protein</topology>
    </subcellularLocation>
    <subcellularLocation>
        <location evidence="2">Mitochondrion membrane</location>
    </subcellularLocation>
</comment>
<dbReference type="Pfam" id="PF09803">
    <property type="entry name" value="Pet100"/>
    <property type="match status" value="1"/>
</dbReference>
<reference evidence="9 10" key="1">
    <citation type="submission" date="2018-04" db="EMBL/GenBank/DDBJ databases">
        <authorList>
            <person name="Zhang X."/>
            <person name="Yuan J."/>
            <person name="Li F."/>
            <person name="Xiang J."/>
        </authorList>
    </citation>
    <scope>NUCLEOTIDE SEQUENCE [LARGE SCALE GENOMIC DNA]</scope>
    <source>
        <tissue evidence="9">Muscle</tissue>
    </source>
</reference>
<accession>A0A423SN48</accession>
<organism evidence="9 10">
    <name type="scientific">Penaeus vannamei</name>
    <name type="common">Whiteleg shrimp</name>
    <name type="synonym">Litopenaeus vannamei</name>
    <dbReference type="NCBI Taxonomy" id="6689"/>
    <lineage>
        <taxon>Eukaryota</taxon>
        <taxon>Metazoa</taxon>
        <taxon>Ecdysozoa</taxon>
        <taxon>Arthropoda</taxon>
        <taxon>Crustacea</taxon>
        <taxon>Multicrustacea</taxon>
        <taxon>Malacostraca</taxon>
        <taxon>Eumalacostraca</taxon>
        <taxon>Eucarida</taxon>
        <taxon>Decapoda</taxon>
        <taxon>Dendrobranchiata</taxon>
        <taxon>Penaeoidea</taxon>
        <taxon>Penaeidae</taxon>
        <taxon>Penaeus</taxon>
    </lineage>
</organism>
<keyword evidence="10" id="KW-1185">Reference proteome</keyword>
<dbReference type="PANTHER" id="PTHR33968:SF1">
    <property type="entry name" value="PROTEIN PET100 HOMOLOG, MITOCHONDRIAL"/>
    <property type="match status" value="1"/>
</dbReference>
<dbReference type="Proteomes" id="UP000283509">
    <property type="component" value="Unassembled WGS sequence"/>
</dbReference>
<comment type="similarity">
    <text evidence="8">Belongs to the PET100 family.</text>
</comment>
<keyword evidence="3" id="KW-0812">Transmembrane</keyword>
<evidence type="ECO:0000256" key="8">
    <source>
        <dbReference type="ARBA" id="ARBA00038077"/>
    </source>
</evidence>
<dbReference type="EMBL" id="QCYY01003060">
    <property type="protein sequence ID" value="ROT65657.1"/>
    <property type="molecule type" value="Genomic_DNA"/>
</dbReference>
<dbReference type="STRING" id="6689.A0A423SN48"/>
<dbReference type="GO" id="GO:0051082">
    <property type="term" value="F:unfolded protein binding"/>
    <property type="evidence" value="ECO:0007669"/>
    <property type="project" value="TreeGrafter"/>
</dbReference>
<reference evidence="9 10" key="2">
    <citation type="submission" date="2019-01" db="EMBL/GenBank/DDBJ databases">
        <title>The decoding of complex shrimp genome reveals the adaptation for benthos swimmer, frequently molting mechanism and breeding impact on genome.</title>
        <authorList>
            <person name="Sun Y."/>
            <person name="Gao Y."/>
            <person name="Yu Y."/>
        </authorList>
    </citation>
    <scope>NUCLEOTIDE SEQUENCE [LARGE SCALE GENOMIC DNA]</scope>
    <source>
        <tissue evidence="9">Muscle</tissue>
    </source>
</reference>
<keyword evidence="7" id="KW-0472">Membrane</keyword>
<dbReference type="GO" id="GO:0005743">
    <property type="term" value="C:mitochondrial inner membrane"/>
    <property type="evidence" value="ECO:0007669"/>
    <property type="project" value="TreeGrafter"/>
</dbReference>
<dbReference type="PANTHER" id="PTHR33968">
    <property type="entry name" value="PROTEIN PET100 HOMOLOG, MITOCHONDRIAL"/>
    <property type="match status" value="1"/>
</dbReference>
<evidence type="ECO:0000256" key="5">
    <source>
        <dbReference type="ARBA" id="ARBA00022989"/>
    </source>
</evidence>
<keyword evidence="4" id="KW-0809">Transit peptide</keyword>
<proteinExistence type="inferred from homology"/>
<comment type="caution">
    <text evidence="9">The sequence shown here is derived from an EMBL/GenBank/DDBJ whole genome shotgun (WGS) entry which is preliminary data.</text>
</comment>
<dbReference type="InterPro" id="IPR018625">
    <property type="entry name" value="Pet100"/>
</dbReference>
<evidence type="ECO:0000256" key="1">
    <source>
        <dbReference type="ARBA" id="ARBA00004167"/>
    </source>
</evidence>
<evidence type="ECO:0000313" key="9">
    <source>
        <dbReference type="EMBL" id="ROT65657.1"/>
    </source>
</evidence>
<evidence type="ECO:0000256" key="7">
    <source>
        <dbReference type="ARBA" id="ARBA00023136"/>
    </source>
</evidence>
<keyword evidence="5" id="KW-1133">Transmembrane helix</keyword>
<evidence type="ECO:0000313" key="10">
    <source>
        <dbReference type="Proteomes" id="UP000283509"/>
    </source>
</evidence>
<keyword evidence="6" id="KW-0496">Mitochondrion</keyword>
<evidence type="ECO:0000256" key="2">
    <source>
        <dbReference type="ARBA" id="ARBA00004325"/>
    </source>
</evidence>
<dbReference type="GO" id="GO:0033617">
    <property type="term" value="P:mitochondrial respiratory chain complex IV assembly"/>
    <property type="evidence" value="ECO:0007669"/>
    <property type="project" value="InterPro"/>
</dbReference>
<dbReference type="AlphaFoldDB" id="A0A423SN48"/>
<evidence type="ECO:0000256" key="4">
    <source>
        <dbReference type="ARBA" id="ARBA00022946"/>
    </source>
</evidence>
<name>A0A423SN48_PENVA</name>
<protein>
    <submittedName>
        <fullName evidence="9">Uncharacterized protein</fullName>
    </submittedName>
</protein>
<evidence type="ECO:0000256" key="6">
    <source>
        <dbReference type="ARBA" id="ARBA00023128"/>
    </source>
</evidence>